<dbReference type="Pfam" id="PF05340">
    <property type="entry name" value="DUF740"/>
    <property type="match status" value="2"/>
</dbReference>
<accession>A0A7I8KMJ0</accession>
<reference evidence="2" key="1">
    <citation type="submission" date="2020-02" db="EMBL/GenBank/DDBJ databases">
        <authorList>
            <person name="Scholz U."/>
            <person name="Mascher M."/>
            <person name="Fiebig A."/>
        </authorList>
    </citation>
    <scope>NUCLEOTIDE SEQUENCE</scope>
</reference>
<proteinExistence type="predicted"/>
<keyword evidence="3" id="KW-1185">Reference proteome</keyword>
<evidence type="ECO:0000313" key="2">
    <source>
        <dbReference type="EMBL" id="CAA7399010.1"/>
    </source>
</evidence>
<feature type="region of interest" description="Disordered" evidence="1">
    <location>
        <begin position="81"/>
        <end position="120"/>
    </location>
</feature>
<dbReference type="AlphaFoldDB" id="A0A7I8KMJ0"/>
<dbReference type="PANTHER" id="PTHR31659:SF25">
    <property type="entry name" value="OS03G0148400 PROTEIN"/>
    <property type="match status" value="1"/>
</dbReference>
<name>A0A7I8KMJ0_SPIIN</name>
<protein>
    <submittedName>
        <fullName evidence="2">Uncharacterized protein</fullName>
    </submittedName>
</protein>
<dbReference type="EMBL" id="LR746270">
    <property type="protein sequence ID" value="CAA7399010.1"/>
    <property type="molecule type" value="Genomic_DNA"/>
</dbReference>
<dbReference type="OrthoDB" id="681577at2759"/>
<dbReference type="InterPro" id="IPR008004">
    <property type="entry name" value="OCTOPUS-like"/>
</dbReference>
<evidence type="ECO:0000256" key="1">
    <source>
        <dbReference type="SAM" id="MobiDB-lite"/>
    </source>
</evidence>
<organism evidence="2 3">
    <name type="scientific">Spirodela intermedia</name>
    <name type="common">Intermediate duckweed</name>
    <dbReference type="NCBI Taxonomy" id="51605"/>
    <lineage>
        <taxon>Eukaryota</taxon>
        <taxon>Viridiplantae</taxon>
        <taxon>Streptophyta</taxon>
        <taxon>Embryophyta</taxon>
        <taxon>Tracheophyta</taxon>
        <taxon>Spermatophyta</taxon>
        <taxon>Magnoliopsida</taxon>
        <taxon>Liliopsida</taxon>
        <taxon>Araceae</taxon>
        <taxon>Lemnoideae</taxon>
        <taxon>Spirodela</taxon>
    </lineage>
</organism>
<evidence type="ECO:0000313" key="3">
    <source>
        <dbReference type="Proteomes" id="UP000663760"/>
    </source>
</evidence>
<dbReference type="Proteomes" id="UP000663760">
    <property type="component" value="Chromosome 7"/>
</dbReference>
<dbReference type="PANTHER" id="PTHR31659">
    <property type="entry name" value="PROTEIN: UPF0503-LIKE PROTEIN, PUTATIVE (DUF740)-RELATED"/>
    <property type="match status" value="1"/>
</dbReference>
<sequence length="428" mass="48593">MNPLGGGFTRCTRHPSQFFTGFCSSCLLERLSAIDAAGRSPKCPAEVFVAPPSLSDRHRIPHEDCERRTLLALFRLDDDAGPNQAPILENDPGADHSVGAQPSMCQESEPRLPPRFGGDTSVSGLKPRSVSFWLGSVFSKNTQIWRKKGSSHRRWQNGNVEEEWPELEQRSRHSCDWKLSYDPSKAAWEDPRHSWDGSMASKAFICSFSCVEEAEDRDSDSSWPSERRRSLPEFCEGAVSSQLDSSTRTTDSSSSTAEKPSPLRTNNRKSLRHSLNEDHHHHCAAAAASGSRRKKTHRWSKVWRWGMPSHFKETPQTQRQFLERSLSESWRESCKMRAIEKMNSEELTRHRRSLSRSKGTVTGGVLHCSAKRNEHSFGRSRSIHFYSPGNLENGLLRFYLTPLRSSRRNAKSRTKTSRPISRGIFGFY</sequence>
<feature type="compositionally biased region" description="Low complexity" evidence="1">
    <location>
        <begin position="240"/>
        <end position="256"/>
    </location>
</feature>
<gene>
    <name evidence="2" type="ORF">SI8410_07009680</name>
</gene>
<feature type="region of interest" description="Disordered" evidence="1">
    <location>
        <begin position="236"/>
        <end position="268"/>
    </location>
</feature>